<proteinExistence type="predicted"/>
<accession>A0ACB8AI80</accession>
<name>A0ACB8AI80_9AGAM</name>
<evidence type="ECO:0000313" key="1">
    <source>
        <dbReference type="EMBL" id="KAH7912905.1"/>
    </source>
</evidence>
<sequence>MNPPVIESQPVDPELGFEELDTKDHTPALTVVEPPLDKDEDAATPMLITWDGPDDPANPQNWPFWKKCMVTATGCQLTMNVTFASCAPSAAYGPISSEFGVSREVAYLLVSVCMAGYVVGPLLFGPGSEVYGRRPVFIVAMAMYTLFHLGQALAQDMTTLLVTRFIGSMFAVAPLTNCGGVIADIWGPAQRGVATGFFMHSVFIGPTVLGPVVGGLVVEYLGWRWVFWVMMIYAAVCTTILLFTLPETFAPVLLQEKARRLRRTDPIKYQHAYASHEKEDWSFKGVAHRTVLRPFRMLAMEPILVLTTLYLSLLYGIMYALFEAVPVIFVEKRGFSVVQNGLVFVGVGVGATIGAAICIWLEWDKKELVERWKGFPPPENHLIGAMLGGPCLVIGIFWLGWAGQYPSVPWYIPALSTIPLGMSTTLSFVSFFSYMIDTYLMYSASAFAGHTIIRSSFGLAFPLFTVQMFQRMGSNWAATVLGLITLVLAPNAFLFYKYGARIRAQSKFAPCKVG</sequence>
<gene>
    <name evidence="1" type="ORF">BJ138DRAFT_1003459</name>
</gene>
<reference evidence="1" key="1">
    <citation type="journal article" date="2021" name="New Phytol.">
        <title>Evolutionary innovations through gain and loss of genes in the ectomycorrhizal Boletales.</title>
        <authorList>
            <person name="Wu G."/>
            <person name="Miyauchi S."/>
            <person name="Morin E."/>
            <person name="Kuo A."/>
            <person name="Drula E."/>
            <person name="Varga T."/>
            <person name="Kohler A."/>
            <person name="Feng B."/>
            <person name="Cao Y."/>
            <person name="Lipzen A."/>
            <person name="Daum C."/>
            <person name="Hundley H."/>
            <person name="Pangilinan J."/>
            <person name="Johnson J."/>
            <person name="Barry K."/>
            <person name="LaButti K."/>
            <person name="Ng V."/>
            <person name="Ahrendt S."/>
            <person name="Min B."/>
            <person name="Choi I.G."/>
            <person name="Park H."/>
            <person name="Plett J.M."/>
            <person name="Magnuson J."/>
            <person name="Spatafora J.W."/>
            <person name="Nagy L.G."/>
            <person name="Henrissat B."/>
            <person name="Grigoriev I.V."/>
            <person name="Yang Z.L."/>
            <person name="Xu J."/>
            <person name="Martin F.M."/>
        </authorList>
    </citation>
    <scope>NUCLEOTIDE SEQUENCE</scope>
    <source>
        <strain evidence="1">ATCC 28755</strain>
    </source>
</reference>
<keyword evidence="2" id="KW-1185">Reference proteome</keyword>
<dbReference type="Proteomes" id="UP000790377">
    <property type="component" value="Unassembled WGS sequence"/>
</dbReference>
<comment type="caution">
    <text evidence="1">The sequence shown here is derived from an EMBL/GenBank/DDBJ whole genome shotgun (WGS) entry which is preliminary data.</text>
</comment>
<dbReference type="EMBL" id="MU267641">
    <property type="protein sequence ID" value="KAH7912905.1"/>
    <property type="molecule type" value="Genomic_DNA"/>
</dbReference>
<evidence type="ECO:0000313" key="2">
    <source>
        <dbReference type="Proteomes" id="UP000790377"/>
    </source>
</evidence>
<organism evidence="1 2">
    <name type="scientific">Hygrophoropsis aurantiaca</name>
    <dbReference type="NCBI Taxonomy" id="72124"/>
    <lineage>
        <taxon>Eukaryota</taxon>
        <taxon>Fungi</taxon>
        <taxon>Dikarya</taxon>
        <taxon>Basidiomycota</taxon>
        <taxon>Agaricomycotina</taxon>
        <taxon>Agaricomycetes</taxon>
        <taxon>Agaricomycetidae</taxon>
        <taxon>Boletales</taxon>
        <taxon>Coniophorineae</taxon>
        <taxon>Hygrophoropsidaceae</taxon>
        <taxon>Hygrophoropsis</taxon>
    </lineage>
</organism>
<protein>
    <submittedName>
        <fullName evidence="1">MFS polyamine transporter</fullName>
    </submittedName>
</protein>